<dbReference type="InterPro" id="IPR037066">
    <property type="entry name" value="Plug_dom_sf"/>
</dbReference>
<dbReference type="InterPro" id="IPR000531">
    <property type="entry name" value="Beta-barrel_TonB"/>
</dbReference>
<accession>A0A0F9SWR7</accession>
<dbReference type="InterPro" id="IPR039426">
    <property type="entry name" value="TonB-dep_rcpt-like"/>
</dbReference>
<feature type="domain" description="TonB-dependent receptor-like beta-barrel" evidence="8">
    <location>
        <begin position="440"/>
        <end position="968"/>
    </location>
</feature>
<evidence type="ECO:0000259" key="9">
    <source>
        <dbReference type="Pfam" id="PF07715"/>
    </source>
</evidence>
<feature type="domain" description="TonB-dependent receptor plug" evidence="9">
    <location>
        <begin position="90"/>
        <end position="203"/>
    </location>
</feature>
<feature type="region of interest" description="Disordered" evidence="7">
    <location>
        <begin position="220"/>
        <end position="240"/>
    </location>
</feature>
<dbReference type="InterPro" id="IPR012910">
    <property type="entry name" value="Plug_dom"/>
</dbReference>
<protein>
    <recommendedName>
        <fullName evidence="11">TonB-dependent receptor</fullName>
    </recommendedName>
</protein>
<dbReference type="InterPro" id="IPR036942">
    <property type="entry name" value="Beta-barrel_TonB_sf"/>
</dbReference>
<dbReference type="PANTHER" id="PTHR47234:SF2">
    <property type="entry name" value="TONB-DEPENDENT RECEPTOR"/>
    <property type="match status" value="1"/>
</dbReference>
<dbReference type="SUPFAM" id="SSF56935">
    <property type="entry name" value="Porins"/>
    <property type="match status" value="1"/>
</dbReference>
<dbReference type="Gene3D" id="2.40.170.20">
    <property type="entry name" value="TonB-dependent receptor, beta-barrel domain"/>
    <property type="match status" value="1"/>
</dbReference>
<proteinExistence type="predicted"/>
<dbReference type="Pfam" id="PF07715">
    <property type="entry name" value="Plug"/>
    <property type="match status" value="1"/>
</dbReference>
<evidence type="ECO:0000259" key="8">
    <source>
        <dbReference type="Pfam" id="PF00593"/>
    </source>
</evidence>
<reference evidence="10" key="1">
    <citation type="journal article" date="2015" name="Nature">
        <title>Complex archaea that bridge the gap between prokaryotes and eukaryotes.</title>
        <authorList>
            <person name="Spang A."/>
            <person name="Saw J.H."/>
            <person name="Jorgensen S.L."/>
            <person name="Zaremba-Niedzwiedzka K."/>
            <person name="Martijn J."/>
            <person name="Lind A.E."/>
            <person name="van Eijk R."/>
            <person name="Schleper C."/>
            <person name="Guy L."/>
            <person name="Ettema T.J."/>
        </authorList>
    </citation>
    <scope>NUCLEOTIDE SEQUENCE</scope>
</reference>
<keyword evidence="2" id="KW-0813">Transport</keyword>
<dbReference type="PANTHER" id="PTHR47234">
    <property type="match status" value="1"/>
</dbReference>
<dbReference type="PROSITE" id="PS52016">
    <property type="entry name" value="TONB_DEPENDENT_REC_3"/>
    <property type="match status" value="1"/>
</dbReference>
<name>A0A0F9SWR7_9ZZZZ</name>
<evidence type="ECO:0000256" key="1">
    <source>
        <dbReference type="ARBA" id="ARBA00004571"/>
    </source>
</evidence>
<evidence type="ECO:0000256" key="6">
    <source>
        <dbReference type="ARBA" id="ARBA00023237"/>
    </source>
</evidence>
<dbReference type="Pfam" id="PF00593">
    <property type="entry name" value="TonB_dep_Rec_b-barrel"/>
    <property type="match status" value="1"/>
</dbReference>
<dbReference type="GO" id="GO:0009279">
    <property type="term" value="C:cell outer membrane"/>
    <property type="evidence" value="ECO:0007669"/>
    <property type="project" value="UniProtKB-SubCell"/>
</dbReference>
<keyword evidence="5" id="KW-0472">Membrane</keyword>
<dbReference type="EMBL" id="LAZR01000484">
    <property type="protein sequence ID" value="KKN67077.1"/>
    <property type="molecule type" value="Genomic_DNA"/>
</dbReference>
<dbReference type="AlphaFoldDB" id="A0A0F9SWR7"/>
<evidence type="ECO:0000256" key="2">
    <source>
        <dbReference type="ARBA" id="ARBA00022448"/>
    </source>
</evidence>
<evidence type="ECO:0000256" key="7">
    <source>
        <dbReference type="SAM" id="MobiDB-lite"/>
    </source>
</evidence>
<evidence type="ECO:0000313" key="10">
    <source>
        <dbReference type="EMBL" id="KKN67077.1"/>
    </source>
</evidence>
<organism evidence="10">
    <name type="scientific">marine sediment metagenome</name>
    <dbReference type="NCBI Taxonomy" id="412755"/>
    <lineage>
        <taxon>unclassified sequences</taxon>
        <taxon>metagenomes</taxon>
        <taxon>ecological metagenomes</taxon>
    </lineage>
</organism>
<dbReference type="Gene3D" id="2.170.130.10">
    <property type="entry name" value="TonB-dependent receptor, plug domain"/>
    <property type="match status" value="1"/>
</dbReference>
<evidence type="ECO:0000256" key="5">
    <source>
        <dbReference type="ARBA" id="ARBA00023136"/>
    </source>
</evidence>
<gene>
    <name evidence="10" type="ORF">LCGC14_0465210</name>
</gene>
<evidence type="ECO:0000256" key="4">
    <source>
        <dbReference type="ARBA" id="ARBA00023077"/>
    </source>
</evidence>
<evidence type="ECO:0000256" key="3">
    <source>
        <dbReference type="ARBA" id="ARBA00022692"/>
    </source>
</evidence>
<sequence>MHVECLNKSPYCNPRSNYLVTKITIQGNYMTLTNKGSARLFKKSSLTVALSSAILASISFQGVAAEDDEITKIERVQVTGSRIRSAEAMSSAPIQVVDSAAIDASGSLNIQDLLLENPAFGSPAISRTNSNFNTASAGVATVDLRNLGSNRTLVLVNGRRYVSGVPGSSAVDLNTIPSQFIERVEIMTGGASSVYGSDAVAGVVNFVLKDDFEGVEFEGQYGESSEGDDESRQFNFTSGLSSSDGKGHAMFHLGYSDQGAVFSRDRDRSAVDQFSGIFFEDDPVANPGSVFDAVSPFLSSFPPQGRFSAGDETFTFNDANNLQNSFSTNGGDGVDANGFNRSGVRTIAIPTERYLFASNGSYELSDKHSFFYEGTYAATTTVSELEPFPFASDDIYANGQVPIEFNVNGEILRNAFVPDDIYNAATDTDGDGMRDIFFAKRLSDIGNRGARAERDTFRLALGFQGEIADGWFYDTYYVYGKTKEQQVSGGLVNVQSFRQGLEAVIDSQDLDGDGITDEAICIDATARGFNCAPVDIYGFNSLSQGAIDFVSAPSSLSTSVEQEIIGGNISGDLFELPAGVVGIAAGFEYREEFSRSEFDALQQAGLNAGNAIPATEGSFDVTEYYVEANIPVLDTVTMNAAVRLSDYSTVGNTESWNVGVDWEVMDSLRLRATRARSTRAPNIDELFSPPSQTFPSGLNDPCLGVTNSGGGAAGDACRTDGGVTTNIATNGEFTLNQSDLQGISGFNRGNQDLKEEVGDSVTVGLVFTPENLISGLDITLDYFDIEITDAIVSTPRQFILDQCYGGGDTSFCDFVTRRSAPSGNNSAGSLEFIDSGVSNSGGLGTEGVDLTLTYSTDIGPGAFRTRLAYTYLIDGYSIPLPGADKDEFAGEIGASEHKANWNFGYKLNDFDFNWSLTYIGAADFDDQFLSGFGIAPGGVGIGSVTYHDVQASYHISDSTELYAGASNLFDKEPPRILSGVSGSSTGTETDAGTYDPIGQSFYIGFRSKF</sequence>
<keyword evidence="4" id="KW-0798">TonB box</keyword>
<comment type="subcellular location">
    <subcellularLocation>
        <location evidence="1">Cell outer membrane</location>
        <topology evidence="1">Multi-pass membrane protein</topology>
    </subcellularLocation>
</comment>
<keyword evidence="3" id="KW-0812">Transmembrane</keyword>
<evidence type="ECO:0008006" key="11">
    <source>
        <dbReference type="Google" id="ProtNLM"/>
    </source>
</evidence>
<comment type="caution">
    <text evidence="10">The sequence shown here is derived from an EMBL/GenBank/DDBJ whole genome shotgun (WGS) entry which is preliminary data.</text>
</comment>
<keyword evidence="6" id="KW-0998">Cell outer membrane</keyword>